<sequence>MPDATGLEMGLKGSKGAPVPGMEGGVAKAPASLEENKSSADEDLGRGPALTGKKRRDCRGSADEDRNVTKRVLRSDAMKLRAEAEAACVVAVEVSKTDSLERKRCEAIVEAEPCNSRLLMEVTCNGEEANELVNLDSSDVSEESARCSENNMGMPSVPATDSSQDNGLGTQSSLAESDIKTMKSDEKMSTATLSECNDSRAGMNSLSVDEAQDDKVRHGPCQGEVIDSAMANDAGTSTNLIKISPTSGSESVKQENNVVGTEEVILHSSDTKVEKHSHIDDVCTETEISLTDNGICAVDNHTDLTGCTKQEERGSPMNEANDVSSHDIVFTRRGRKSCEAKQRTCEEEARFEKRITRSATVRQREVSASSHKTSTNEAALEGRGRKGDIVAHYTRKVSSAVSPKGHHAELGDCNTSMPKQTVKETVVDRRDSGVPENDNHANVTENKESENGKEINLKTQPPVGIVKKTSGGGVSAVDQNVSGSAITERNDTEHTDSDGVKSENKTPVQKPLLSVGAKIVASKKRILEAELDKSTGRSPIALPSMKKTRNMSSGPEINQPDKSTGDKLIENNCDSGNKRVLRERQHRNQTNLSTRYSNHSNQNDMEQTQDQSDDDEISSDTSYRRTRSRRRCGAARLAVPKQEDSSDSEDFIAVKKNRRKRKKSVHKQRAGSKLKHTSGPSKAGRLGRPPLIKSESSSLSLQPGKGERKVPEGTGTLREEKQKISDQIKAMLLDAGWTIDLRPRNGRNYMDSVYIPPSGKGSYWSVTKAYYAFRAGMESEQQESPKDQSLSTKSVGSPDKRQVSSSSGYTLTEDILSKLKRVVVNKRTTKLEIQRLRQKRFKKEKKKKNVSNSRSLHLGNERKKRGGCALLARGSNKESGSSTDGFVPYEWKRTIFSWLIDLDVLSVNTKLKCMDGSHSKVLLEGFATRDGINCSCCNEVYSVLEFVTHAGSEVNKPYRNILVDGLDIDLLHCLINAWNMQSDVERQDFFPVSIEGDDPNDDTCGICGDGGNLICCDGCPSTFHMSCLGLEVLPSDYWCCANCSCKFCHEHSSDGAEDTADVDYSLHTCSQCEEQYHEACSPETDSITNLSSQTGNLFCQQSCRLLFEELQNLLAVKKDLEPEYSCRVVQRIHEDVPEEVLALDKRVECNSRIAVALSLMDECFLPIIDQRTGINLIRNVVYSCGSNFARLDFRGFYIFILERGDEIIAAASVRIHGTKLAEMPFIGTRNMYRRQGMCRRLVDGIEMILSSLNVEKLIIPAITELVDTWTSKFGFSPLEDSEKQEVKSISMLVFPGTGLLQKPLLKALPNEEQCSQGEIYTACAVSSVDKTEKASDVVNEDSPCSDASADPLETTNLLQKLSLEGKDGSDTAKKPSGMPYGGSTHAGDAQSAASQVDRSITPLLQEAMDPNFFYQPSAYASPAYYFPSGYDGSANEWDSRYAGHEGMEMPPQTVYGDMYLGYGYAPYGPYPSGSPVPTVGHDGQSYGSQQYQYPSQYYQQPTPTNAKHGLNGASSQPEPPSVASQQARVLVDATKATPNVRANGMTIAHNSSLPRKQTHLNVSVANSGLYGRGPMQGSGPSASNYGHNGVRSPAQWYDGPVYSNGHQIPTASSTSYRSNSSSMRSQSQHPTTNLMGIHAQMPSSGMGLTSPRYPSRMYPDNRLYGQYGQYGNTLKGGLGFGSNMYSSRNNGRWGVVDTKYKPRGRAPFGFSGENQDGFTELNRGPRSGGFKHQKQFGPTVTIAVKGQALPSVGKQNSTLPDKGQFNQEGFPLTYKDAKFFVIKSYSEDDVHKSIKYNVWASTPNGNKKLDAGYREAQEKSSDCPVFLFFSVNTSGQFVGVAEMVGPVDFDKTVEYWQQDKWNGCFPLKWHIVKDVPNNTLKHITLDNNDNKPVTNSRDTQEVKLEQGLEMLKIFKEHVTKTSILDDFGFYENRQKGAMFLKRKTRMRLMANQGHRNRQRARKALLLRWRRMPPNQ</sequence>
<dbReference type="SUPFAM" id="SSF57903">
    <property type="entry name" value="FYVE/PHD zinc finger"/>
    <property type="match status" value="1"/>
</dbReference>
<dbReference type="GO" id="GO:0003714">
    <property type="term" value="F:transcription corepressor activity"/>
    <property type="evidence" value="ECO:0007669"/>
    <property type="project" value="InterPro"/>
</dbReference>
<comment type="subcellular location">
    <subcellularLocation>
        <location evidence="2">Cytoplasm</location>
    </subcellularLocation>
    <subcellularLocation>
        <location evidence="1">Nucleus</location>
    </subcellularLocation>
</comment>
<name>A0A317Y4K1_MAIZE</name>
<evidence type="ECO:0000256" key="5">
    <source>
        <dbReference type="ARBA" id="ARBA00022771"/>
    </source>
</evidence>
<dbReference type="PROSITE" id="PS51186">
    <property type="entry name" value="GNAT"/>
    <property type="match status" value="1"/>
</dbReference>
<feature type="compositionally biased region" description="Basic and acidic residues" evidence="10">
    <location>
        <begin position="488"/>
        <end position="504"/>
    </location>
</feature>
<feature type="region of interest" description="Disordered" evidence="10">
    <location>
        <begin position="137"/>
        <end position="189"/>
    </location>
</feature>
<dbReference type="Pfam" id="PF00628">
    <property type="entry name" value="PHD"/>
    <property type="match status" value="1"/>
</dbReference>
<dbReference type="GO" id="GO:0005737">
    <property type="term" value="C:cytoplasm"/>
    <property type="evidence" value="ECO:0007669"/>
    <property type="project" value="UniProtKB-SubCell"/>
</dbReference>
<dbReference type="InterPro" id="IPR042163">
    <property type="entry name" value="PHF12"/>
</dbReference>
<evidence type="ECO:0000259" key="12">
    <source>
        <dbReference type="PROSITE" id="PS50882"/>
    </source>
</evidence>
<dbReference type="InterPro" id="IPR001965">
    <property type="entry name" value="Znf_PHD"/>
</dbReference>
<dbReference type="SMART" id="SM00249">
    <property type="entry name" value="PHD"/>
    <property type="match status" value="2"/>
</dbReference>
<organism evidence="14">
    <name type="scientific">Zea mays</name>
    <name type="common">Maize</name>
    <dbReference type="NCBI Taxonomy" id="4577"/>
    <lineage>
        <taxon>Eukaryota</taxon>
        <taxon>Viridiplantae</taxon>
        <taxon>Streptophyta</taxon>
        <taxon>Embryophyta</taxon>
        <taxon>Tracheophyta</taxon>
        <taxon>Spermatophyta</taxon>
        <taxon>Magnoliopsida</taxon>
        <taxon>Liliopsida</taxon>
        <taxon>Poales</taxon>
        <taxon>Poaceae</taxon>
        <taxon>PACMAD clade</taxon>
        <taxon>Panicoideae</taxon>
        <taxon>Andropogonodae</taxon>
        <taxon>Andropogoneae</taxon>
        <taxon>Tripsacinae</taxon>
        <taxon>Zea</taxon>
    </lineage>
</organism>
<evidence type="ECO:0000256" key="3">
    <source>
        <dbReference type="ARBA" id="ARBA00022490"/>
    </source>
</evidence>
<dbReference type="FunFam" id="3.10.590.10:FF:000001">
    <property type="entry name" value="YTH domain family 1, isoform CRA_a"/>
    <property type="match status" value="1"/>
</dbReference>
<feature type="region of interest" description="Disordered" evidence="10">
    <location>
        <begin position="536"/>
        <end position="719"/>
    </location>
</feature>
<feature type="region of interest" description="Disordered" evidence="10">
    <location>
        <begin position="779"/>
        <end position="807"/>
    </location>
</feature>
<dbReference type="PROSITE" id="PS50016">
    <property type="entry name" value="ZF_PHD_2"/>
    <property type="match status" value="1"/>
</dbReference>
<dbReference type="InterPro" id="IPR019787">
    <property type="entry name" value="Znf_PHD-finger"/>
</dbReference>
<dbReference type="InterPro" id="IPR016181">
    <property type="entry name" value="Acyl_CoA_acyltransferase"/>
</dbReference>
<evidence type="ECO:0000259" key="11">
    <source>
        <dbReference type="PROSITE" id="PS50016"/>
    </source>
</evidence>
<dbReference type="PANTHER" id="PTHR46309">
    <property type="entry name" value="PHD FINGER PROTEIN 12"/>
    <property type="match status" value="1"/>
</dbReference>
<dbReference type="ExpressionAtlas" id="A0A317Y4K1">
    <property type="expression patterns" value="baseline and differential"/>
</dbReference>
<reference evidence="14" key="1">
    <citation type="journal article" date="2018" name="Nat. Genet.">
        <title>Extensive intraspecific gene order and gene structural variations between Mo17 and other maize genomes.</title>
        <authorList>
            <person name="Sun S."/>
            <person name="Zhou Y."/>
            <person name="Chen J."/>
            <person name="Shi J."/>
            <person name="Zhao H."/>
            <person name="Zhao H."/>
            <person name="Song W."/>
            <person name="Zhang M."/>
            <person name="Cui Y."/>
            <person name="Dong X."/>
            <person name="Liu H."/>
            <person name="Ma X."/>
            <person name="Jiao Y."/>
            <person name="Wang B."/>
            <person name="Wei X."/>
            <person name="Stein J.C."/>
            <person name="Glaubitz J.C."/>
            <person name="Lu F."/>
            <person name="Yu G."/>
            <person name="Liang C."/>
            <person name="Fengler K."/>
            <person name="Li B."/>
            <person name="Rafalski A."/>
            <person name="Schnable P.S."/>
            <person name="Ware D.H."/>
            <person name="Buckler E.S."/>
            <person name="Lai J."/>
        </authorList>
    </citation>
    <scope>NUCLEOTIDE SEQUENCE [LARGE SCALE GENOMIC DNA]</scope>
    <source>
        <tissue evidence="14">Seedling</tissue>
    </source>
</reference>
<evidence type="ECO:0000256" key="9">
    <source>
        <dbReference type="PROSITE-ProRule" id="PRU00146"/>
    </source>
</evidence>
<dbReference type="InterPro" id="IPR056511">
    <property type="entry name" value="IDM1_C"/>
</dbReference>
<evidence type="ECO:0000256" key="2">
    <source>
        <dbReference type="ARBA" id="ARBA00004496"/>
    </source>
</evidence>
<dbReference type="Pfam" id="PF04146">
    <property type="entry name" value="YTH"/>
    <property type="match status" value="1"/>
</dbReference>
<feature type="compositionally biased region" description="Polar residues" evidence="10">
    <location>
        <begin position="147"/>
        <end position="175"/>
    </location>
</feature>
<comment type="caution">
    <text evidence="14">The sequence shown here is derived from an EMBL/GenBank/DDBJ whole genome shotgun (WGS) entry which is preliminary data.</text>
</comment>
<feature type="compositionally biased region" description="Polar residues" evidence="10">
    <location>
        <begin position="588"/>
        <end position="603"/>
    </location>
</feature>
<keyword evidence="7" id="KW-0694">RNA-binding</keyword>
<feature type="compositionally biased region" description="Basic and acidic residues" evidence="10">
    <location>
        <begin position="177"/>
        <end position="188"/>
    </location>
</feature>
<dbReference type="GO" id="GO:0003723">
    <property type="term" value="F:RNA binding"/>
    <property type="evidence" value="ECO:0007669"/>
    <property type="project" value="UniProtKB-KW"/>
</dbReference>
<feature type="domain" description="N-acetyltransferase" evidence="13">
    <location>
        <begin position="1138"/>
        <end position="1296"/>
    </location>
</feature>
<dbReference type="CDD" id="cd21134">
    <property type="entry name" value="YTH"/>
    <property type="match status" value="1"/>
</dbReference>
<dbReference type="Pfam" id="PF22970">
    <property type="entry name" value="DUF7028"/>
    <property type="match status" value="1"/>
</dbReference>
<dbReference type="InterPro" id="IPR054292">
    <property type="entry name" value="DUF7028"/>
</dbReference>
<keyword evidence="5 9" id="KW-0863">Zinc-finger</keyword>
<feature type="region of interest" description="Disordered" evidence="10">
    <location>
        <begin position="362"/>
        <end position="383"/>
    </location>
</feature>
<feature type="compositionally biased region" description="Basic and acidic residues" evidence="10">
    <location>
        <begin position="34"/>
        <end position="45"/>
    </location>
</feature>
<evidence type="ECO:0000256" key="7">
    <source>
        <dbReference type="ARBA" id="ARBA00022884"/>
    </source>
</evidence>
<feature type="compositionally biased region" description="Basic residues" evidence="10">
    <location>
        <begin position="624"/>
        <end position="633"/>
    </location>
</feature>
<feature type="region of interest" description="Disordered" evidence="10">
    <location>
        <begin position="398"/>
        <end position="509"/>
    </location>
</feature>
<evidence type="ECO:0000256" key="10">
    <source>
        <dbReference type="SAM" id="MobiDB-lite"/>
    </source>
</evidence>
<proteinExistence type="predicted"/>
<keyword evidence="3" id="KW-0963">Cytoplasm</keyword>
<feature type="region of interest" description="Disordered" evidence="10">
    <location>
        <begin position="1497"/>
        <end position="1524"/>
    </location>
</feature>
<feature type="compositionally biased region" description="Basic and acidic residues" evidence="10">
    <location>
        <begin position="705"/>
        <end position="719"/>
    </location>
</feature>
<keyword evidence="8" id="KW-0539">Nucleus</keyword>
<feature type="compositionally biased region" description="Basic and acidic residues" evidence="10">
    <location>
        <begin position="421"/>
        <end position="456"/>
    </location>
</feature>
<evidence type="ECO:0000256" key="4">
    <source>
        <dbReference type="ARBA" id="ARBA00022723"/>
    </source>
</evidence>
<dbReference type="Proteomes" id="UP000251960">
    <property type="component" value="Chromosome 1"/>
</dbReference>
<dbReference type="GO" id="GO:0008270">
    <property type="term" value="F:zinc ion binding"/>
    <property type="evidence" value="ECO:0007669"/>
    <property type="project" value="UniProtKB-KW"/>
</dbReference>
<dbReference type="InterPro" id="IPR019786">
    <property type="entry name" value="Zinc_finger_PHD-type_CS"/>
</dbReference>
<keyword evidence="4" id="KW-0479">Metal-binding</keyword>
<feature type="compositionally biased region" description="Low complexity" evidence="10">
    <location>
        <begin position="1612"/>
        <end position="1627"/>
    </location>
</feature>
<dbReference type="EMBL" id="NCVQ01000001">
    <property type="protein sequence ID" value="PWZ53515.1"/>
    <property type="molecule type" value="Genomic_DNA"/>
</dbReference>
<feature type="compositionally biased region" description="Polar residues" evidence="10">
    <location>
        <begin position="362"/>
        <end position="377"/>
    </location>
</feature>
<dbReference type="PROSITE" id="PS50882">
    <property type="entry name" value="YTH"/>
    <property type="match status" value="1"/>
</dbReference>
<feature type="compositionally biased region" description="Basic residues" evidence="10">
    <location>
        <begin position="838"/>
        <end position="849"/>
    </location>
</feature>
<dbReference type="InterPro" id="IPR032308">
    <property type="entry name" value="TDBD"/>
</dbReference>
<feature type="compositionally biased region" description="Polar residues" evidence="10">
    <location>
        <begin position="477"/>
        <end position="487"/>
    </location>
</feature>
<feature type="region of interest" description="Disordered" evidence="10">
    <location>
        <begin position="1332"/>
        <end position="1396"/>
    </location>
</feature>
<dbReference type="SUPFAM" id="SSF55729">
    <property type="entry name" value="Acyl-CoA N-acyltransferases (Nat)"/>
    <property type="match status" value="1"/>
</dbReference>
<dbReference type="PROSITE" id="PS01359">
    <property type="entry name" value="ZF_PHD_1"/>
    <property type="match status" value="1"/>
</dbReference>
<feature type="compositionally biased region" description="Basic residues" evidence="10">
    <location>
        <begin position="655"/>
        <end position="676"/>
    </location>
</feature>
<feature type="compositionally biased region" description="Basic and acidic residues" evidence="10">
    <location>
        <begin position="1363"/>
        <end position="1373"/>
    </location>
</feature>
<protein>
    <submittedName>
        <fullName evidence="14">Increased DNA methylation 1</fullName>
    </submittedName>
</protein>
<accession>A0A317Y4K1</accession>
<dbReference type="InterPro" id="IPR013083">
    <property type="entry name" value="Znf_RING/FYVE/PHD"/>
</dbReference>
<dbReference type="InterPro" id="IPR011011">
    <property type="entry name" value="Znf_FYVE_PHD"/>
</dbReference>
<evidence type="ECO:0000256" key="6">
    <source>
        <dbReference type="ARBA" id="ARBA00022833"/>
    </source>
</evidence>
<feature type="region of interest" description="Disordered" evidence="10">
    <location>
        <begin position="1"/>
        <end position="66"/>
    </location>
</feature>
<evidence type="ECO:0000256" key="8">
    <source>
        <dbReference type="ARBA" id="ARBA00023242"/>
    </source>
</evidence>
<dbReference type="Gene3D" id="3.30.40.10">
    <property type="entry name" value="Zinc/RING finger domain, C3HC4 (zinc finger)"/>
    <property type="match status" value="1"/>
</dbReference>
<dbReference type="InterPro" id="IPR007275">
    <property type="entry name" value="YTH_domain"/>
</dbReference>
<dbReference type="GO" id="GO:0005634">
    <property type="term" value="C:nucleus"/>
    <property type="evidence" value="ECO:0007669"/>
    <property type="project" value="UniProtKB-SubCell"/>
</dbReference>
<dbReference type="InterPro" id="IPR000182">
    <property type="entry name" value="GNAT_dom"/>
</dbReference>
<feature type="compositionally biased region" description="Polar residues" evidence="10">
    <location>
        <begin position="550"/>
        <end position="562"/>
    </location>
</feature>
<dbReference type="CDD" id="cd04301">
    <property type="entry name" value="NAT_SF"/>
    <property type="match status" value="1"/>
</dbReference>
<feature type="region of interest" description="Disordered" evidence="10">
    <location>
        <begin position="838"/>
        <end position="858"/>
    </location>
</feature>
<gene>
    <name evidence="14" type="primary">IDM1_4</name>
    <name evidence="14" type="ORF">Zm00014a_022464</name>
</gene>
<feature type="compositionally biased region" description="Polar residues" evidence="10">
    <location>
        <begin position="1512"/>
        <end position="1524"/>
    </location>
</feature>
<keyword evidence="6" id="KW-0862">Zinc</keyword>
<dbReference type="CDD" id="cd15532">
    <property type="entry name" value="PHD2_CHD_II"/>
    <property type="match status" value="1"/>
</dbReference>
<dbReference type="Pfam" id="PF16135">
    <property type="entry name" value="TDBD"/>
    <property type="match status" value="1"/>
</dbReference>
<feature type="region of interest" description="Disordered" evidence="10">
    <location>
        <begin position="1597"/>
        <end position="1630"/>
    </location>
</feature>
<dbReference type="Pfam" id="PF23209">
    <property type="entry name" value="IDM1_C"/>
    <property type="match status" value="1"/>
</dbReference>
<dbReference type="PANTHER" id="PTHR46309:SF1">
    <property type="entry name" value="PHD FINGER PROTEIN 12"/>
    <property type="match status" value="1"/>
</dbReference>
<feature type="domain" description="PHD-type" evidence="11">
    <location>
        <begin position="1001"/>
        <end position="1046"/>
    </location>
</feature>
<evidence type="ECO:0000259" key="13">
    <source>
        <dbReference type="PROSITE" id="PS51186"/>
    </source>
</evidence>
<evidence type="ECO:0000313" key="14">
    <source>
        <dbReference type="EMBL" id="PWZ53515.1"/>
    </source>
</evidence>
<feature type="domain" description="YTH" evidence="12">
    <location>
        <begin position="1777"/>
        <end position="1914"/>
    </location>
</feature>
<evidence type="ECO:0000256" key="1">
    <source>
        <dbReference type="ARBA" id="ARBA00004123"/>
    </source>
</evidence>
<dbReference type="GO" id="GO:0016747">
    <property type="term" value="F:acyltransferase activity, transferring groups other than amino-acyl groups"/>
    <property type="evidence" value="ECO:0007669"/>
    <property type="project" value="InterPro"/>
</dbReference>
<dbReference type="Gene3D" id="3.10.590.10">
    <property type="entry name" value="ph1033 like domains"/>
    <property type="match status" value="1"/>
</dbReference>